<name>A0A392RSF3_9FABA</name>
<evidence type="ECO:0000256" key="1">
    <source>
        <dbReference type="SAM" id="MobiDB-lite"/>
    </source>
</evidence>
<protein>
    <submittedName>
        <fullName evidence="2">Uncharacterized protein</fullName>
    </submittedName>
</protein>
<evidence type="ECO:0000313" key="3">
    <source>
        <dbReference type="Proteomes" id="UP000265520"/>
    </source>
</evidence>
<organism evidence="2 3">
    <name type="scientific">Trifolium medium</name>
    <dbReference type="NCBI Taxonomy" id="97028"/>
    <lineage>
        <taxon>Eukaryota</taxon>
        <taxon>Viridiplantae</taxon>
        <taxon>Streptophyta</taxon>
        <taxon>Embryophyta</taxon>
        <taxon>Tracheophyta</taxon>
        <taxon>Spermatophyta</taxon>
        <taxon>Magnoliopsida</taxon>
        <taxon>eudicotyledons</taxon>
        <taxon>Gunneridae</taxon>
        <taxon>Pentapetalae</taxon>
        <taxon>rosids</taxon>
        <taxon>fabids</taxon>
        <taxon>Fabales</taxon>
        <taxon>Fabaceae</taxon>
        <taxon>Papilionoideae</taxon>
        <taxon>50 kb inversion clade</taxon>
        <taxon>NPAAA clade</taxon>
        <taxon>Hologalegina</taxon>
        <taxon>IRL clade</taxon>
        <taxon>Trifolieae</taxon>
        <taxon>Trifolium</taxon>
    </lineage>
</organism>
<proteinExistence type="predicted"/>
<keyword evidence="3" id="KW-1185">Reference proteome</keyword>
<feature type="compositionally biased region" description="Low complexity" evidence="1">
    <location>
        <begin position="51"/>
        <end position="67"/>
    </location>
</feature>
<dbReference type="Proteomes" id="UP000265520">
    <property type="component" value="Unassembled WGS sequence"/>
</dbReference>
<dbReference type="AlphaFoldDB" id="A0A392RSF3"/>
<feature type="non-terminal residue" evidence="2">
    <location>
        <position position="1"/>
    </location>
</feature>
<dbReference type="EMBL" id="LXQA010256747">
    <property type="protein sequence ID" value="MCI38515.1"/>
    <property type="molecule type" value="Genomic_DNA"/>
</dbReference>
<feature type="region of interest" description="Disordered" evidence="1">
    <location>
        <begin position="49"/>
        <end position="69"/>
    </location>
</feature>
<sequence>GRHLERSQKRQGVWMKLRRAQPQMPKDCRLEVRERHPIAQLLECNLIHGDNTPTSRSTNPSPTTRNTDLPVLGRRGLYIREKIFGDTLAVCERGHCVSRFVSYPRII</sequence>
<reference evidence="2 3" key="1">
    <citation type="journal article" date="2018" name="Front. Plant Sci.">
        <title>Red Clover (Trifolium pratense) and Zigzag Clover (T. medium) - A Picture of Genomic Similarities and Differences.</title>
        <authorList>
            <person name="Dluhosova J."/>
            <person name="Istvanek J."/>
            <person name="Nedelnik J."/>
            <person name="Repkova J."/>
        </authorList>
    </citation>
    <scope>NUCLEOTIDE SEQUENCE [LARGE SCALE GENOMIC DNA]</scope>
    <source>
        <strain evidence="3">cv. 10/8</strain>
        <tissue evidence="2">Leaf</tissue>
    </source>
</reference>
<comment type="caution">
    <text evidence="2">The sequence shown here is derived from an EMBL/GenBank/DDBJ whole genome shotgun (WGS) entry which is preliminary data.</text>
</comment>
<evidence type="ECO:0000313" key="2">
    <source>
        <dbReference type="EMBL" id="MCI38515.1"/>
    </source>
</evidence>
<accession>A0A392RSF3</accession>